<reference evidence="3" key="3">
    <citation type="submission" date="2025-08" db="UniProtKB">
        <authorList>
            <consortium name="RefSeq"/>
        </authorList>
    </citation>
    <scope>IDENTIFICATION</scope>
    <source>
        <strain evidence="3">CBS 342.82</strain>
    </source>
</reference>
<proteinExistence type="predicted"/>
<dbReference type="RefSeq" id="XP_033460157.1">
    <property type="nucleotide sequence ID" value="XM_033604899.1"/>
</dbReference>
<reference evidence="3" key="1">
    <citation type="submission" date="2020-01" db="EMBL/GenBank/DDBJ databases">
        <authorList>
            <consortium name="DOE Joint Genome Institute"/>
            <person name="Haridas S."/>
            <person name="Albert R."/>
            <person name="Binder M."/>
            <person name="Bloem J."/>
            <person name="Labutti K."/>
            <person name="Salamov A."/>
            <person name="Andreopoulos B."/>
            <person name="Baker S.E."/>
            <person name="Barry K."/>
            <person name="Bills G."/>
            <person name="Bluhm B.H."/>
            <person name="Cannon C."/>
            <person name="Castanera R."/>
            <person name="Culley D.E."/>
            <person name="Daum C."/>
            <person name="Ezra D."/>
            <person name="Gonzalez J.B."/>
            <person name="Henrissat B."/>
            <person name="Kuo A."/>
            <person name="Liang C."/>
            <person name="Lipzen A."/>
            <person name="Lutzoni F."/>
            <person name="Magnuson J."/>
            <person name="Mondo S."/>
            <person name="Nolan M."/>
            <person name="Ohm R."/>
            <person name="Pangilinan J."/>
            <person name="Park H.-J."/>
            <person name="Ramirez L."/>
            <person name="Alfaro M."/>
            <person name="Sun H."/>
            <person name="Tritt A."/>
            <person name="Yoshinaga Y."/>
            <person name="Zwiers L.-H."/>
            <person name="Turgeon B.G."/>
            <person name="Goodwin S.B."/>
            <person name="Spatafora J.W."/>
            <person name="Crous P.W."/>
            <person name="Grigoriev I.V."/>
        </authorList>
    </citation>
    <scope>NUCLEOTIDE SEQUENCE</scope>
    <source>
        <strain evidence="3">CBS 342.82</strain>
    </source>
</reference>
<reference evidence="3" key="2">
    <citation type="submission" date="2020-04" db="EMBL/GenBank/DDBJ databases">
        <authorList>
            <consortium name="NCBI Genome Project"/>
        </authorList>
    </citation>
    <scope>NUCLEOTIDE SEQUENCE</scope>
    <source>
        <strain evidence="3">CBS 342.82</strain>
    </source>
</reference>
<evidence type="ECO:0000313" key="2">
    <source>
        <dbReference type="Proteomes" id="UP000504637"/>
    </source>
</evidence>
<organism evidence="3">
    <name type="scientific">Dissoconium aciculare CBS 342.82</name>
    <dbReference type="NCBI Taxonomy" id="1314786"/>
    <lineage>
        <taxon>Eukaryota</taxon>
        <taxon>Fungi</taxon>
        <taxon>Dikarya</taxon>
        <taxon>Ascomycota</taxon>
        <taxon>Pezizomycotina</taxon>
        <taxon>Dothideomycetes</taxon>
        <taxon>Dothideomycetidae</taxon>
        <taxon>Mycosphaerellales</taxon>
        <taxon>Dissoconiaceae</taxon>
        <taxon>Dissoconium</taxon>
    </lineage>
</organism>
<sequence>MVHDTEETGTWLGRDCHPSSKRSPATGISLQPRHAPPTSGNASSQPTSDFSLETQHFPDAQFLANVQYELDLEIQQMIDAHTPPDWLHGFDLNSLSNQFDTTTATETNPKQASPQSSSSSIIYCWDHGCKGREFSCSSNYLRHCREKSGFCEKVACPFCGYRFSRATARDVHLRKGRCKMAPVSARARSDVEPSIDTSPSSAYARNHPRFSFDTSTASFLERLGTLRGSLEYDRHCHSAPG</sequence>
<keyword evidence="2" id="KW-1185">Reference proteome</keyword>
<gene>
    <name evidence="3" type="ORF">K489DRAFT_380517</name>
</gene>
<dbReference type="GeneID" id="54362699"/>
<evidence type="ECO:0008006" key="4">
    <source>
        <dbReference type="Google" id="ProtNLM"/>
    </source>
</evidence>
<evidence type="ECO:0000256" key="1">
    <source>
        <dbReference type="SAM" id="MobiDB-lite"/>
    </source>
</evidence>
<name>A0A6J3M508_9PEZI</name>
<dbReference type="AlphaFoldDB" id="A0A6J3M508"/>
<dbReference type="Proteomes" id="UP000504637">
    <property type="component" value="Unplaced"/>
</dbReference>
<feature type="region of interest" description="Disordered" evidence="1">
    <location>
        <begin position="1"/>
        <end position="51"/>
    </location>
</feature>
<evidence type="ECO:0000313" key="3">
    <source>
        <dbReference type="RefSeq" id="XP_033460157.1"/>
    </source>
</evidence>
<feature type="compositionally biased region" description="Polar residues" evidence="1">
    <location>
        <begin position="38"/>
        <end position="51"/>
    </location>
</feature>
<accession>A0A6J3M508</accession>
<dbReference type="OrthoDB" id="5366256at2759"/>
<protein>
    <recommendedName>
        <fullName evidence="4">C2H2-type domain-containing protein</fullName>
    </recommendedName>
</protein>